<dbReference type="Proteomes" id="UP000245293">
    <property type="component" value="Unassembled WGS sequence"/>
</dbReference>
<name>A0A2V1P263_9RHOB</name>
<accession>A0A2V1P263</accession>
<sequence>MSVLASLIISGGAWAGGGNISLTEARLLLADTPPVERVEIYGDCYSACTMFLGADNLCIDHNAAFYFHHPVTRSEYRSGTWTGRGIPHDAHLRIARHYPAPLRHWYLATIPGSDPNTFYRFTGDQIAKMAGTPLC</sequence>
<proteinExistence type="predicted"/>
<protein>
    <submittedName>
        <fullName evidence="1">Uncharacterized protein</fullName>
    </submittedName>
</protein>
<gene>
    <name evidence="1" type="ORF">DFK10_15005</name>
</gene>
<dbReference type="OrthoDB" id="7774376at2"/>
<evidence type="ECO:0000313" key="1">
    <source>
        <dbReference type="EMBL" id="PWG15838.1"/>
    </source>
</evidence>
<reference evidence="2" key="1">
    <citation type="submission" date="2018-05" db="EMBL/GenBank/DDBJ databases">
        <authorList>
            <person name="Du Z."/>
            <person name="Wang X."/>
        </authorList>
    </citation>
    <scope>NUCLEOTIDE SEQUENCE [LARGE SCALE GENOMIC DNA]</scope>
    <source>
        <strain evidence="2">WDS4C29</strain>
    </source>
</reference>
<dbReference type="AlphaFoldDB" id="A0A2V1P263"/>
<dbReference type="RefSeq" id="WP_109389848.1">
    <property type="nucleotide sequence ID" value="NZ_QETF01000022.1"/>
</dbReference>
<keyword evidence="2" id="KW-1185">Reference proteome</keyword>
<evidence type="ECO:0000313" key="2">
    <source>
        <dbReference type="Proteomes" id="UP000245293"/>
    </source>
</evidence>
<comment type="caution">
    <text evidence="1">The sequence shown here is derived from an EMBL/GenBank/DDBJ whole genome shotgun (WGS) entry which is preliminary data.</text>
</comment>
<organism evidence="1 2">
    <name type="scientific">Salibaculum griseiflavum</name>
    <dbReference type="NCBI Taxonomy" id="1914409"/>
    <lineage>
        <taxon>Bacteria</taxon>
        <taxon>Pseudomonadati</taxon>
        <taxon>Pseudomonadota</taxon>
        <taxon>Alphaproteobacteria</taxon>
        <taxon>Rhodobacterales</taxon>
        <taxon>Roseobacteraceae</taxon>
        <taxon>Salibaculum</taxon>
    </lineage>
</organism>
<dbReference type="EMBL" id="QETF01000022">
    <property type="protein sequence ID" value="PWG15838.1"/>
    <property type="molecule type" value="Genomic_DNA"/>
</dbReference>